<evidence type="ECO:0000256" key="15">
    <source>
        <dbReference type="PIRSR" id="PIRSR619342-50"/>
    </source>
</evidence>
<dbReference type="InterPro" id="IPR004367">
    <property type="entry name" value="Cyclin_C-dom"/>
</dbReference>
<dbReference type="InterPro" id="IPR019342">
    <property type="entry name" value="NADH_UbQ_OxRdtase_FeS-su5"/>
</dbReference>
<dbReference type="InterPro" id="IPR039361">
    <property type="entry name" value="Cyclin"/>
</dbReference>
<evidence type="ECO:0000313" key="20">
    <source>
        <dbReference type="EMBL" id="KAI6660322.1"/>
    </source>
</evidence>
<dbReference type="Gene3D" id="1.10.472.10">
    <property type="entry name" value="Cyclin-like"/>
    <property type="match status" value="2"/>
</dbReference>
<dbReference type="SMART" id="SM00385">
    <property type="entry name" value="CYCLIN"/>
    <property type="match status" value="2"/>
</dbReference>
<keyword evidence="11" id="KW-0496">Mitochondrion</keyword>
<evidence type="ECO:0000256" key="7">
    <source>
        <dbReference type="ARBA" id="ARBA00022660"/>
    </source>
</evidence>
<keyword evidence="6" id="KW-0132">Cell division</keyword>
<keyword evidence="8" id="KW-0999">Mitochondrion inner membrane</keyword>
<comment type="function">
    <text evidence="1">Accessory subunit of the mitochondrial membrane respiratory chain NADH dehydrogenase (Complex I), that is believed not to be involved in catalysis. Complex I functions in the transfer of electrons from NADH to the respiratory chain. The immediate electron acceptor for the enzyme is believed to be ubiquinone.</text>
</comment>
<evidence type="ECO:0000256" key="4">
    <source>
        <dbReference type="ARBA" id="ARBA00007372"/>
    </source>
</evidence>
<evidence type="ECO:0000256" key="6">
    <source>
        <dbReference type="ARBA" id="ARBA00022618"/>
    </source>
</evidence>
<keyword evidence="14" id="KW-0131">Cell cycle</keyword>
<dbReference type="Pfam" id="PF02984">
    <property type="entry name" value="Cyclin_C"/>
    <property type="match status" value="1"/>
</dbReference>
<comment type="subcellular location">
    <subcellularLocation>
        <location evidence="3">Mitochondrion inner membrane</location>
        <topology evidence="3">Peripheral membrane protein</topology>
    </subcellularLocation>
    <subcellularLocation>
        <location evidence="2">Mitochondrion intermembrane space</location>
    </subcellularLocation>
</comment>
<evidence type="ECO:0000256" key="2">
    <source>
        <dbReference type="ARBA" id="ARBA00004569"/>
    </source>
</evidence>
<feature type="disulfide bond" evidence="15">
    <location>
        <begin position="470"/>
        <end position="483"/>
    </location>
</feature>
<dbReference type="InterPro" id="IPR013763">
    <property type="entry name" value="Cyclin-like_dom"/>
</dbReference>
<dbReference type="Pfam" id="PF00134">
    <property type="entry name" value="Cyclin_N"/>
    <property type="match status" value="1"/>
</dbReference>
<comment type="caution">
    <text evidence="20">The sequence shown here is derived from an EMBL/GenBank/DDBJ whole genome shotgun (WGS) entry which is preliminary data.</text>
</comment>
<dbReference type="Proteomes" id="UP001165289">
    <property type="component" value="Unassembled WGS sequence"/>
</dbReference>
<evidence type="ECO:0000256" key="5">
    <source>
        <dbReference type="ARBA" id="ARBA00022448"/>
    </source>
</evidence>
<keyword evidence="5" id="KW-0813">Transport</keyword>
<dbReference type="SMART" id="SM01332">
    <property type="entry name" value="Cyclin_C"/>
    <property type="match status" value="1"/>
</dbReference>
<evidence type="ECO:0000256" key="12">
    <source>
        <dbReference type="ARBA" id="ARBA00023136"/>
    </source>
</evidence>
<keyword evidence="7" id="KW-0679">Respiratory chain</keyword>
<evidence type="ECO:0000256" key="10">
    <source>
        <dbReference type="ARBA" id="ARBA00023127"/>
    </source>
</evidence>
<dbReference type="GO" id="GO:0016538">
    <property type="term" value="F:cyclin-dependent protein serine/threonine kinase regulator activity"/>
    <property type="evidence" value="ECO:0007669"/>
    <property type="project" value="InterPro"/>
</dbReference>
<evidence type="ECO:0000256" key="14">
    <source>
        <dbReference type="ARBA" id="ARBA00023306"/>
    </source>
</evidence>
<feature type="region of interest" description="Disordered" evidence="17">
    <location>
        <begin position="1"/>
        <end position="22"/>
    </location>
</feature>
<evidence type="ECO:0000259" key="19">
    <source>
        <dbReference type="SMART" id="SM01332"/>
    </source>
</evidence>
<evidence type="ECO:0000256" key="9">
    <source>
        <dbReference type="ARBA" id="ARBA00022982"/>
    </source>
</evidence>
<name>A0AAV7KG85_9METZ</name>
<feature type="domain" description="Cyclin C-terminal" evidence="19">
    <location>
        <begin position="323"/>
        <end position="439"/>
    </location>
</feature>
<gene>
    <name evidence="20" type="ORF">LOD99_13910</name>
</gene>
<keyword evidence="9" id="KW-0249">Electron transport</keyword>
<feature type="disulfide bond" evidence="15">
    <location>
        <begin position="460"/>
        <end position="493"/>
    </location>
</feature>
<evidence type="ECO:0000259" key="18">
    <source>
        <dbReference type="SMART" id="SM00385"/>
    </source>
</evidence>
<keyword evidence="12" id="KW-0472">Membrane</keyword>
<evidence type="ECO:0000256" key="1">
    <source>
        <dbReference type="ARBA" id="ARBA00003195"/>
    </source>
</evidence>
<evidence type="ECO:0000256" key="17">
    <source>
        <dbReference type="SAM" id="MobiDB-lite"/>
    </source>
</evidence>
<dbReference type="EMBL" id="JAKMXF010000033">
    <property type="protein sequence ID" value="KAI6660322.1"/>
    <property type="molecule type" value="Genomic_DNA"/>
</dbReference>
<dbReference type="AlphaFoldDB" id="A0AAV7KG85"/>
<comment type="similarity">
    <text evidence="16">Belongs to the cyclin family.</text>
</comment>
<comment type="similarity">
    <text evidence="4">Belongs to the complex I NDUFS5 subunit family.</text>
</comment>
<dbReference type="GO" id="GO:0005758">
    <property type="term" value="C:mitochondrial intermembrane space"/>
    <property type="evidence" value="ECO:0007669"/>
    <property type="project" value="UniProtKB-SubCell"/>
</dbReference>
<accession>A0AAV7KG85</accession>
<keyword evidence="10 16" id="KW-0195">Cyclin</keyword>
<feature type="region of interest" description="Disordered" evidence="17">
    <location>
        <begin position="151"/>
        <end position="172"/>
    </location>
</feature>
<evidence type="ECO:0000313" key="21">
    <source>
        <dbReference type="Proteomes" id="UP001165289"/>
    </source>
</evidence>
<protein>
    <submittedName>
        <fullName evidence="20">G2/mitotic-specific cyclin-B3-like</fullName>
    </submittedName>
</protein>
<dbReference type="CDD" id="cd24141">
    <property type="entry name" value="NDUFS5-like"/>
    <property type="match status" value="1"/>
</dbReference>
<evidence type="ECO:0000256" key="11">
    <source>
        <dbReference type="ARBA" id="ARBA00023128"/>
    </source>
</evidence>
<dbReference type="PROSITE" id="PS00292">
    <property type="entry name" value="CYCLINS"/>
    <property type="match status" value="1"/>
</dbReference>
<dbReference type="GO" id="GO:0044772">
    <property type="term" value="P:mitotic cell cycle phase transition"/>
    <property type="evidence" value="ECO:0007669"/>
    <property type="project" value="InterPro"/>
</dbReference>
<feature type="domain" description="Cyclin-like" evidence="18">
    <location>
        <begin position="229"/>
        <end position="314"/>
    </location>
</feature>
<evidence type="ECO:0000256" key="13">
    <source>
        <dbReference type="ARBA" id="ARBA00023157"/>
    </source>
</evidence>
<dbReference type="Pfam" id="PF10200">
    <property type="entry name" value="Ndufs5"/>
    <property type="match status" value="1"/>
</dbReference>
<dbReference type="InterPro" id="IPR048258">
    <property type="entry name" value="Cyclins_cyclin-box"/>
</dbReference>
<evidence type="ECO:0000256" key="16">
    <source>
        <dbReference type="RuleBase" id="RU000383"/>
    </source>
</evidence>
<keyword evidence="21" id="KW-1185">Reference proteome</keyword>
<keyword evidence="13 15" id="KW-1015">Disulfide bond</keyword>
<dbReference type="InterPro" id="IPR006671">
    <property type="entry name" value="Cyclin_N"/>
</dbReference>
<reference evidence="20 21" key="1">
    <citation type="journal article" date="2023" name="BMC Biol.">
        <title>The compact genome of the sponge Oopsacas minuta (Hexactinellida) is lacking key metazoan core genes.</title>
        <authorList>
            <person name="Santini S."/>
            <person name="Schenkelaars Q."/>
            <person name="Jourda C."/>
            <person name="Duchesne M."/>
            <person name="Belahbib H."/>
            <person name="Rocher C."/>
            <person name="Selva M."/>
            <person name="Riesgo A."/>
            <person name="Vervoort M."/>
            <person name="Leys S.P."/>
            <person name="Kodjabachian L."/>
            <person name="Le Bivic A."/>
            <person name="Borchiellini C."/>
            <person name="Claverie J.M."/>
            <person name="Renard E."/>
        </authorList>
    </citation>
    <scope>NUCLEOTIDE SEQUENCE [LARGE SCALE GENOMIC DNA]</scope>
    <source>
        <strain evidence="20">SPO-2</strain>
    </source>
</reference>
<evidence type="ECO:0000256" key="8">
    <source>
        <dbReference type="ARBA" id="ARBA00022792"/>
    </source>
</evidence>
<dbReference type="FunFam" id="1.10.472.10:FF:000001">
    <property type="entry name" value="G2/mitotic-specific cyclin"/>
    <property type="match status" value="1"/>
</dbReference>
<sequence length="528" mass="62000">MLKRKNPDYHNSSTLDPPAKRQTLGDITNNIISDPKCTIVPRSPDKVMRTILVTKVYEFKVPDSKNNIITSPNKQQEEIFSPMLISPSLETTKSSIQSCTINKLSKSRKYYVLNGIFAMEYRVVAPIYWNRTLGYFMLDYSKTEQVSDLSYREDSSQTTQSLTQETASSQDQEDICQIDREEKFNPLYAWEYAGHIHTYMLRQEQRHKPTPYLTRHPQLTLSMRHILVDWMVELQESFELYHETLYLAVRLIDRFLAKSRDMQKDKIQLLSACAILIACKYEEVKAPPLEDFIYICADAFERQEFIEMERQICKQLDYDINTPVAYRFLRRYHKASKQSMEVHTLARYIAELTLLDYTMSLELPSQIAISSLYIALRMNNIPWSEEVQIVTGVKEKDILPLAERINSICLKAYHTDRGFNVKSKYSHEVFYQVALKRPLLSLVAKLMCDLIGLTGGKHPCYFLFKEYITCIHESGPYPQAWLCWKQWEDYDECIHHRKFHAKVALIKQEKKRLQKQGVKFEYENKITS</sequence>
<dbReference type="PANTHER" id="PTHR10177">
    <property type="entry name" value="CYCLINS"/>
    <property type="match status" value="1"/>
</dbReference>
<evidence type="ECO:0000256" key="3">
    <source>
        <dbReference type="ARBA" id="ARBA00004637"/>
    </source>
</evidence>
<dbReference type="SUPFAM" id="SSF47954">
    <property type="entry name" value="Cyclin-like"/>
    <property type="match status" value="2"/>
</dbReference>
<dbReference type="InterPro" id="IPR036915">
    <property type="entry name" value="Cyclin-like_sf"/>
</dbReference>
<dbReference type="GO" id="GO:0051301">
    <property type="term" value="P:cell division"/>
    <property type="evidence" value="ECO:0007669"/>
    <property type="project" value="UniProtKB-KW"/>
</dbReference>
<feature type="domain" description="Cyclin-like" evidence="18">
    <location>
        <begin position="327"/>
        <end position="407"/>
    </location>
</feature>
<dbReference type="GO" id="GO:0005743">
    <property type="term" value="C:mitochondrial inner membrane"/>
    <property type="evidence" value="ECO:0007669"/>
    <property type="project" value="UniProtKB-SubCell"/>
</dbReference>
<proteinExistence type="inferred from homology"/>
<organism evidence="20 21">
    <name type="scientific">Oopsacas minuta</name>
    <dbReference type="NCBI Taxonomy" id="111878"/>
    <lineage>
        <taxon>Eukaryota</taxon>
        <taxon>Metazoa</taxon>
        <taxon>Porifera</taxon>
        <taxon>Hexactinellida</taxon>
        <taxon>Hexasterophora</taxon>
        <taxon>Lyssacinosida</taxon>
        <taxon>Leucopsacidae</taxon>
        <taxon>Oopsacas</taxon>
    </lineage>
</organism>
<feature type="compositionally biased region" description="Low complexity" evidence="17">
    <location>
        <begin position="156"/>
        <end position="170"/>
    </location>
</feature>